<comment type="caution">
    <text evidence="1">The sequence shown here is derived from an EMBL/GenBank/DDBJ whole genome shotgun (WGS) entry which is preliminary data.</text>
</comment>
<protein>
    <submittedName>
        <fullName evidence="1">Head-tail adaptor protein</fullName>
    </submittedName>
</protein>
<reference evidence="1 2" key="1">
    <citation type="submission" date="2019-11" db="EMBL/GenBank/DDBJ databases">
        <title>Novel species isolated from a subtropical stream in China.</title>
        <authorList>
            <person name="Lu H."/>
        </authorList>
    </citation>
    <scope>NUCLEOTIDE SEQUENCE [LARGE SCALE GENOMIC DNA]</scope>
    <source>
        <strain evidence="1 2">FT92W</strain>
    </source>
</reference>
<dbReference type="InterPro" id="IPR008767">
    <property type="entry name" value="Phage_SPP1_head-tail_adaptor"/>
</dbReference>
<evidence type="ECO:0000313" key="2">
    <source>
        <dbReference type="Proteomes" id="UP000446768"/>
    </source>
</evidence>
<sequence length="114" mass="12846">MATPFKKDELVTIERRTGATDPDYNTQLDAWETVAGNVWANVQDVLPSRAEQTSNRVRVATKQTRLRIQSDIAVSPDMRVKLHGRGDIVMQIVAGPALMDDRMHNEFMLEGYST</sequence>
<dbReference type="Gene3D" id="2.40.10.270">
    <property type="entry name" value="Bacteriophage SPP1 head-tail adaptor protein"/>
    <property type="match status" value="1"/>
</dbReference>
<keyword evidence="2" id="KW-1185">Reference proteome</keyword>
<gene>
    <name evidence="1" type="ORF">GJ700_12700</name>
</gene>
<proteinExistence type="predicted"/>
<dbReference type="RefSeq" id="WP_154374269.1">
    <property type="nucleotide sequence ID" value="NZ_WKJJ01000007.1"/>
</dbReference>
<evidence type="ECO:0000313" key="1">
    <source>
        <dbReference type="EMBL" id="MRV72567.1"/>
    </source>
</evidence>
<name>A0A7X2IM63_9BURK</name>
<dbReference type="InterPro" id="IPR038666">
    <property type="entry name" value="SSP1_head-tail_sf"/>
</dbReference>
<dbReference type="Pfam" id="PF05521">
    <property type="entry name" value="Phage_HCP"/>
    <property type="match status" value="1"/>
</dbReference>
<dbReference type="Proteomes" id="UP000446768">
    <property type="component" value="Unassembled WGS sequence"/>
</dbReference>
<organism evidence="1 2">
    <name type="scientific">Pseudoduganella rivuli</name>
    <dbReference type="NCBI Taxonomy" id="2666085"/>
    <lineage>
        <taxon>Bacteria</taxon>
        <taxon>Pseudomonadati</taxon>
        <taxon>Pseudomonadota</taxon>
        <taxon>Betaproteobacteria</taxon>
        <taxon>Burkholderiales</taxon>
        <taxon>Oxalobacteraceae</taxon>
        <taxon>Telluria group</taxon>
        <taxon>Pseudoduganella</taxon>
    </lineage>
</organism>
<accession>A0A7X2IM63</accession>
<dbReference type="AlphaFoldDB" id="A0A7X2IM63"/>
<dbReference type="EMBL" id="WKJJ01000007">
    <property type="protein sequence ID" value="MRV72567.1"/>
    <property type="molecule type" value="Genomic_DNA"/>
</dbReference>